<evidence type="ECO:0000313" key="2">
    <source>
        <dbReference type="EMBL" id="MBX72392.1"/>
    </source>
</evidence>
<name>A0A2P2QZI0_RHIMU</name>
<sequence>MARKLNKFQFLFVCVNPFVVTILIDDTEQSFQDICREMNVESRDAYHKVSANHKSPYHFHIFSHFYSLENSFQLKLTFIQKQKQTAS</sequence>
<accession>A0A2P2QZI0</accession>
<dbReference type="AlphaFoldDB" id="A0A2P2QZI0"/>
<protein>
    <submittedName>
        <fullName evidence="2">Uncharacterized protein</fullName>
    </submittedName>
</protein>
<feature type="signal peptide" evidence="1">
    <location>
        <begin position="1"/>
        <end position="21"/>
    </location>
</feature>
<organism evidence="2">
    <name type="scientific">Rhizophora mucronata</name>
    <name type="common">Asiatic mangrove</name>
    <dbReference type="NCBI Taxonomy" id="61149"/>
    <lineage>
        <taxon>Eukaryota</taxon>
        <taxon>Viridiplantae</taxon>
        <taxon>Streptophyta</taxon>
        <taxon>Embryophyta</taxon>
        <taxon>Tracheophyta</taxon>
        <taxon>Spermatophyta</taxon>
        <taxon>Magnoliopsida</taxon>
        <taxon>eudicotyledons</taxon>
        <taxon>Gunneridae</taxon>
        <taxon>Pentapetalae</taxon>
        <taxon>rosids</taxon>
        <taxon>fabids</taxon>
        <taxon>Malpighiales</taxon>
        <taxon>Rhizophoraceae</taxon>
        <taxon>Rhizophora</taxon>
    </lineage>
</organism>
<proteinExistence type="predicted"/>
<reference evidence="2" key="1">
    <citation type="submission" date="2018-02" db="EMBL/GenBank/DDBJ databases">
        <title>Rhizophora mucronata_Transcriptome.</title>
        <authorList>
            <person name="Meera S.P."/>
            <person name="Sreeshan A."/>
            <person name="Augustine A."/>
        </authorList>
    </citation>
    <scope>NUCLEOTIDE SEQUENCE</scope>
    <source>
        <tissue evidence="2">Leaf</tissue>
    </source>
</reference>
<feature type="chain" id="PRO_5015171350" evidence="1">
    <location>
        <begin position="22"/>
        <end position="87"/>
    </location>
</feature>
<dbReference type="EMBL" id="GGEC01091908">
    <property type="protein sequence ID" value="MBX72392.1"/>
    <property type="molecule type" value="Transcribed_RNA"/>
</dbReference>
<keyword evidence="1" id="KW-0732">Signal</keyword>
<evidence type="ECO:0000256" key="1">
    <source>
        <dbReference type="SAM" id="SignalP"/>
    </source>
</evidence>